<dbReference type="InterPro" id="IPR006311">
    <property type="entry name" value="TAT_signal"/>
</dbReference>
<feature type="binding site" evidence="3">
    <location>
        <position position="216"/>
    </location>
    <ligand>
        <name>substrate</name>
    </ligand>
</feature>
<accession>A0A934MBR7</accession>
<dbReference type="NCBIfam" id="TIGR01409">
    <property type="entry name" value="TAT_signal_seq"/>
    <property type="match status" value="1"/>
</dbReference>
<comment type="caution">
    <text evidence="5">The sequence shown here is derived from an EMBL/GenBank/DDBJ whole genome shotgun (WGS) entry which is preliminary data.</text>
</comment>
<reference evidence="5" key="1">
    <citation type="submission" date="2020-12" db="EMBL/GenBank/DDBJ databases">
        <title>Bacterial taxonomy.</title>
        <authorList>
            <person name="Pan X."/>
        </authorList>
    </citation>
    <scope>NUCLEOTIDE SEQUENCE</scope>
    <source>
        <strain evidence="5">B2012</strain>
    </source>
</reference>
<dbReference type="PANTHER" id="PTHR33376">
    <property type="match status" value="1"/>
</dbReference>
<evidence type="ECO:0000313" key="5">
    <source>
        <dbReference type="EMBL" id="MBJ3774432.1"/>
    </source>
</evidence>
<proteinExistence type="predicted"/>
<protein>
    <submittedName>
        <fullName evidence="5">TRAP transporter substrate-binding protein</fullName>
    </submittedName>
</protein>
<sequence>MDRRQFIKRSGAGVVAGAAASTGLAAPAIAQGAMQWRMQMTWAKNSPLLSTGAQIVADHITKASGGRLSVRLYAAGEIVPPFQVLDAVADGTLDMGHGYPAYWAGKHPAMQFFTPMPFGMTTQEQNAWLSYGGGLELADELYSQLGVKFFPSGNTSVQGSGWFNKELNSIADYQGLKVRSGGLAAKVLSEVGATPVQMPLGEVPQALQSGAIDGADFVGPMNDMAFGLHKVAKYYYWPGWMEPCGLIDCFVNMAKWDSLDDDLKEIIRGANWMANQIMLNEFVAKNAQALVQIKATEGVEVRTLSDETLSALAEAAKGVVENVATQDPLAQKVYDSIMTFSKMVRPYTVISEASYINVRPML</sequence>
<dbReference type="Pfam" id="PF03480">
    <property type="entry name" value="DctP"/>
    <property type="match status" value="1"/>
</dbReference>
<dbReference type="NCBIfam" id="NF037995">
    <property type="entry name" value="TRAP_S1"/>
    <property type="match status" value="1"/>
</dbReference>
<evidence type="ECO:0000256" key="1">
    <source>
        <dbReference type="ARBA" id="ARBA00022729"/>
    </source>
</evidence>
<dbReference type="InterPro" id="IPR018389">
    <property type="entry name" value="DctP_fam"/>
</dbReference>
<organism evidence="5 6">
    <name type="scientific">Acuticoccus mangrovi</name>
    <dbReference type="NCBI Taxonomy" id="2796142"/>
    <lineage>
        <taxon>Bacteria</taxon>
        <taxon>Pseudomonadati</taxon>
        <taxon>Pseudomonadota</taxon>
        <taxon>Alphaproteobacteria</taxon>
        <taxon>Hyphomicrobiales</taxon>
        <taxon>Amorphaceae</taxon>
        <taxon>Acuticoccus</taxon>
    </lineage>
</organism>
<dbReference type="PROSITE" id="PS51318">
    <property type="entry name" value="TAT"/>
    <property type="match status" value="1"/>
</dbReference>
<dbReference type="InterPro" id="IPR026289">
    <property type="entry name" value="SBP_TakP-like"/>
</dbReference>
<dbReference type="AlphaFoldDB" id="A0A934MBR7"/>
<feature type="chain" id="PRO_5038125710" evidence="4">
    <location>
        <begin position="26"/>
        <end position="362"/>
    </location>
</feature>
<keyword evidence="3" id="KW-0479">Metal-binding</keyword>
<feature type="binding site" evidence="3">
    <location>
        <position position="217"/>
    </location>
    <ligand>
        <name>Na(+)</name>
        <dbReference type="ChEBI" id="CHEBI:29101"/>
    </ligand>
</feature>
<gene>
    <name evidence="5" type="ORF">JCR33_01965</name>
</gene>
<dbReference type="InterPro" id="IPR019546">
    <property type="entry name" value="TAT_signal_bac_arc"/>
</dbReference>
<evidence type="ECO:0000256" key="4">
    <source>
        <dbReference type="SAM" id="SignalP"/>
    </source>
</evidence>
<evidence type="ECO:0000256" key="2">
    <source>
        <dbReference type="PIRSR" id="PIRSR039026-1"/>
    </source>
</evidence>
<feature type="binding site" evidence="2">
    <location>
        <position position="158"/>
    </location>
    <ligand>
        <name>substrate</name>
    </ligand>
</feature>
<keyword evidence="6" id="KW-1185">Reference proteome</keyword>
<dbReference type="PIRSF" id="PIRSF039026">
    <property type="entry name" value="SiaP"/>
    <property type="match status" value="1"/>
</dbReference>
<dbReference type="Gene3D" id="3.40.190.170">
    <property type="entry name" value="Bacterial extracellular solute-binding protein, family 7"/>
    <property type="match status" value="1"/>
</dbReference>
<dbReference type="RefSeq" id="WP_198880553.1">
    <property type="nucleotide sequence ID" value="NZ_JAEKJA010000001.1"/>
</dbReference>
<dbReference type="EMBL" id="JAEKJA010000001">
    <property type="protein sequence ID" value="MBJ3774432.1"/>
    <property type="molecule type" value="Genomic_DNA"/>
</dbReference>
<dbReference type="GO" id="GO:0031317">
    <property type="term" value="C:tripartite ATP-independent periplasmic transporter complex"/>
    <property type="evidence" value="ECO:0007669"/>
    <property type="project" value="InterPro"/>
</dbReference>
<dbReference type="PANTHER" id="PTHR33376:SF5">
    <property type="entry name" value="EXTRACYTOPLASMIC SOLUTE RECEPTOR PROTEIN"/>
    <property type="match status" value="1"/>
</dbReference>
<evidence type="ECO:0000256" key="3">
    <source>
        <dbReference type="PIRSR" id="PIRSR039026-2"/>
    </source>
</evidence>
<dbReference type="Gene3D" id="3.40.190.10">
    <property type="entry name" value="Periplasmic binding protein-like II"/>
    <property type="match status" value="1"/>
</dbReference>
<name>A0A934MBR7_9HYPH</name>
<evidence type="ECO:0000313" key="6">
    <source>
        <dbReference type="Proteomes" id="UP000609531"/>
    </source>
</evidence>
<dbReference type="GO" id="GO:0055085">
    <property type="term" value="P:transmembrane transport"/>
    <property type="evidence" value="ECO:0007669"/>
    <property type="project" value="InterPro"/>
</dbReference>
<dbReference type="InterPro" id="IPR038404">
    <property type="entry name" value="TRAP_DctP_sf"/>
</dbReference>
<feature type="binding site" evidence="2">
    <location>
        <position position="179"/>
    </location>
    <ligand>
        <name>substrate</name>
    </ligand>
</feature>
<dbReference type="CDD" id="cd13604">
    <property type="entry name" value="PBP2_TRAP_ketoacid_lactate_like"/>
    <property type="match status" value="1"/>
</dbReference>
<feature type="signal peptide" evidence="4">
    <location>
        <begin position="1"/>
        <end position="25"/>
    </location>
</feature>
<feature type="binding site" evidence="3">
    <location>
        <position position="242"/>
    </location>
    <ligand>
        <name>substrate</name>
    </ligand>
</feature>
<keyword evidence="1 4" id="KW-0732">Signal</keyword>
<dbReference type="GO" id="GO:0046872">
    <property type="term" value="F:metal ion binding"/>
    <property type="evidence" value="ECO:0007669"/>
    <property type="project" value="UniProtKB-KW"/>
</dbReference>
<dbReference type="Proteomes" id="UP000609531">
    <property type="component" value="Unassembled WGS sequence"/>
</dbReference>